<reference evidence="1 2" key="1">
    <citation type="journal article" date="2012" name="J. Bacteriol.">
        <title>Genome Sequence of "Candidatus Nitrosoarchaeum limnia" BG20, a Low-Salinity Ammonia-Oxidizing Archaeon from the San Francisco Bay Estuary.</title>
        <authorList>
            <person name="Mosier A.C."/>
            <person name="Allen E.E."/>
            <person name="Kim M."/>
            <person name="Ferriera S."/>
            <person name="Francis C.A."/>
        </authorList>
    </citation>
    <scope>NUCLEOTIDE SEQUENCE [LARGE SCALE GENOMIC DNA]</scope>
    <source>
        <strain evidence="1 2">BG20</strain>
    </source>
</reference>
<proteinExistence type="predicted"/>
<evidence type="ECO:0000313" key="1">
    <source>
        <dbReference type="EMBL" id="EPA05671.1"/>
    </source>
</evidence>
<dbReference type="Proteomes" id="UP000014065">
    <property type="component" value="Unassembled WGS sequence"/>
</dbReference>
<protein>
    <submittedName>
        <fullName evidence="1">Uncharacterized protein</fullName>
    </submittedName>
</protein>
<name>S2E8D2_9ARCH</name>
<dbReference type="RefSeq" id="WP_238527520.1">
    <property type="nucleotide sequence ID" value="NZ_AHJG01000169.1"/>
</dbReference>
<accession>S2E8D2</accession>
<sequence length="58" mass="6594">MQVEKTLLKLSNSDKLTKSELENAKKTLQTIKRQLAQGDFDSANELIRSLATLLDQFQ</sequence>
<gene>
    <name evidence="1" type="ORF">BG20_I0289</name>
</gene>
<dbReference type="AlphaFoldDB" id="S2E8D2"/>
<keyword evidence="2" id="KW-1185">Reference proteome</keyword>
<dbReference type="EMBL" id="AHJG01000169">
    <property type="protein sequence ID" value="EPA05671.1"/>
    <property type="molecule type" value="Genomic_DNA"/>
</dbReference>
<organism evidence="1 2">
    <name type="scientific">Candidatus Nitrosarchaeum limnium BG20</name>
    <dbReference type="NCBI Taxonomy" id="859192"/>
    <lineage>
        <taxon>Archaea</taxon>
        <taxon>Nitrososphaerota</taxon>
        <taxon>Nitrososphaeria</taxon>
        <taxon>Nitrosopumilales</taxon>
        <taxon>Nitrosopumilaceae</taxon>
        <taxon>Nitrosarchaeum</taxon>
    </lineage>
</organism>
<comment type="caution">
    <text evidence="1">The sequence shown here is derived from an EMBL/GenBank/DDBJ whole genome shotgun (WGS) entry which is preliminary data.</text>
</comment>
<evidence type="ECO:0000313" key="2">
    <source>
        <dbReference type="Proteomes" id="UP000014065"/>
    </source>
</evidence>